<protein>
    <recommendedName>
        <fullName evidence="4">Flagellar motor switch protein FliG</fullName>
    </recommendedName>
</protein>
<sequence length="330" mass="36010">MSELRKAAVLLMSLPEEDAAALLGKLTPKQVEVVSIEIAKLGRLSGTEQESVIQDFAGVNPAALGVAGGGLEVASHLVEKALGAEASKTLENVRQSIQSLPFGFLKKIDPQNLMTYIMDEHPQTIALILSHLPSTYGAEIIKGLPAERQLQVIRRIANMGQTNPEVISEVERGLESRMANVMNQSFEKAGGVNSVAEILNVTDRATERTLLESLAQEDPELVDEIRRLMFVFDDIGKLTDKDIQTVLKNVETSQWAMALKGASPELKQKVLGNLSTRAAQTLNEEIDYLGAKKLSEVEAVQQQIVDIVRKLEDAGQITVHAAEENEQLVQ</sequence>
<proteinExistence type="inferred from homology"/>
<organism evidence="13 14">
    <name type="scientific">Anatilimnocola aggregata</name>
    <dbReference type="NCBI Taxonomy" id="2528021"/>
    <lineage>
        <taxon>Bacteria</taxon>
        <taxon>Pseudomonadati</taxon>
        <taxon>Planctomycetota</taxon>
        <taxon>Planctomycetia</taxon>
        <taxon>Pirellulales</taxon>
        <taxon>Pirellulaceae</taxon>
        <taxon>Anatilimnocola</taxon>
    </lineage>
</organism>
<dbReference type="InterPro" id="IPR000090">
    <property type="entry name" value="Flg_Motor_Flig"/>
</dbReference>
<dbReference type="PIRSF" id="PIRSF003161">
    <property type="entry name" value="FliG"/>
    <property type="match status" value="1"/>
</dbReference>
<dbReference type="Gene3D" id="1.10.220.30">
    <property type="match status" value="3"/>
</dbReference>
<name>A0A517YBA0_9BACT</name>
<dbReference type="InterPro" id="IPR023087">
    <property type="entry name" value="Flg_Motor_Flig_C"/>
</dbReference>
<feature type="domain" description="Flagellar motor switch protein FliG N-terminal" evidence="12">
    <location>
        <begin position="1"/>
        <end position="102"/>
    </location>
</feature>
<evidence type="ECO:0000256" key="4">
    <source>
        <dbReference type="ARBA" id="ARBA00021870"/>
    </source>
</evidence>
<dbReference type="Proteomes" id="UP000315017">
    <property type="component" value="Chromosome"/>
</dbReference>
<evidence type="ECO:0000256" key="9">
    <source>
        <dbReference type="ARBA" id="ARBA00023143"/>
    </source>
</evidence>
<evidence type="ECO:0000259" key="12">
    <source>
        <dbReference type="Pfam" id="PF14842"/>
    </source>
</evidence>
<feature type="domain" description="Flagellar motor switch protein FliG C-terminal" evidence="10">
    <location>
        <begin position="212"/>
        <end position="318"/>
    </location>
</feature>
<evidence type="ECO:0000256" key="5">
    <source>
        <dbReference type="ARBA" id="ARBA00022475"/>
    </source>
</evidence>
<dbReference type="SUPFAM" id="SSF48029">
    <property type="entry name" value="FliG"/>
    <property type="match status" value="2"/>
</dbReference>
<evidence type="ECO:0000256" key="7">
    <source>
        <dbReference type="ARBA" id="ARBA00022779"/>
    </source>
</evidence>
<dbReference type="AlphaFoldDB" id="A0A517YBA0"/>
<dbReference type="EMBL" id="CP036274">
    <property type="protein sequence ID" value="QDU27515.1"/>
    <property type="molecule type" value="Genomic_DNA"/>
</dbReference>
<dbReference type="RefSeq" id="WP_202921789.1">
    <property type="nucleotide sequence ID" value="NZ_CP036274.1"/>
</dbReference>
<feature type="domain" description="Flagellar motor switch protein FliG middle" evidence="11">
    <location>
        <begin position="110"/>
        <end position="184"/>
    </location>
</feature>
<gene>
    <name evidence="13" type="primary">fliG_2</name>
    <name evidence="13" type="ORF">ETAA8_26030</name>
</gene>
<accession>A0A517YBA0</accession>
<dbReference type="Pfam" id="PF01706">
    <property type="entry name" value="FliG_C"/>
    <property type="match status" value="1"/>
</dbReference>
<keyword evidence="13" id="KW-0969">Cilium</keyword>
<keyword evidence="13" id="KW-0282">Flagellum</keyword>
<comment type="similarity">
    <text evidence="3">Belongs to the FliG family.</text>
</comment>
<dbReference type="InterPro" id="IPR028263">
    <property type="entry name" value="FliG_N"/>
</dbReference>
<comment type="subcellular location">
    <subcellularLocation>
        <location evidence="1">Bacterial flagellum basal body</location>
    </subcellularLocation>
    <subcellularLocation>
        <location evidence="2">Cell membrane</location>
        <topology evidence="2">Peripheral membrane protein</topology>
        <orientation evidence="2">Cytoplasmic side</orientation>
    </subcellularLocation>
</comment>
<evidence type="ECO:0000256" key="8">
    <source>
        <dbReference type="ARBA" id="ARBA00023136"/>
    </source>
</evidence>
<dbReference type="GO" id="GO:0005886">
    <property type="term" value="C:plasma membrane"/>
    <property type="evidence" value="ECO:0007669"/>
    <property type="project" value="UniProtKB-SubCell"/>
</dbReference>
<evidence type="ECO:0000256" key="6">
    <source>
        <dbReference type="ARBA" id="ARBA00022500"/>
    </source>
</evidence>
<evidence type="ECO:0000256" key="3">
    <source>
        <dbReference type="ARBA" id="ARBA00010299"/>
    </source>
</evidence>
<evidence type="ECO:0000259" key="10">
    <source>
        <dbReference type="Pfam" id="PF01706"/>
    </source>
</evidence>
<dbReference type="PANTHER" id="PTHR30534">
    <property type="entry name" value="FLAGELLAR MOTOR SWITCH PROTEIN FLIG"/>
    <property type="match status" value="1"/>
</dbReference>
<evidence type="ECO:0000313" key="13">
    <source>
        <dbReference type="EMBL" id="QDU27515.1"/>
    </source>
</evidence>
<reference evidence="13 14" key="1">
    <citation type="submission" date="2019-02" db="EMBL/GenBank/DDBJ databases">
        <title>Deep-cultivation of Planctomycetes and their phenomic and genomic characterization uncovers novel biology.</title>
        <authorList>
            <person name="Wiegand S."/>
            <person name="Jogler M."/>
            <person name="Boedeker C."/>
            <person name="Pinto D."/>
            <person name="Vollmers J."/>
            <person name="Rivas-Marin E."/>
            <person name="Kohn T."/>
            <person name="Peeters S.H."/>
            <person name="Heuer A."/>
            <person name="Rast P."/>
            <person name="Oberbeckmann S."/>
            <person name="Bunk B."/>
            <person name="Jeske O."/>
            <person name="Meyerdierks A."/>
            <person name="Storesund J.E."/>
            <person name="Kallscheuer N."/>
            <person name="Luecker S."/>
            <person name="Lage O.M."/>
            <person name="Pohl T."/>
            <person name="Merkel B.J."/>
            <person name="Hornburger P."/>
            <person name="Mueller R.-W."/>
            <person name="Bruemmer F."/>
            <person name="Labrenz M."/>
            <person name="Spormann A.M."/>
            <person name="Op den Camp H."/>
            <person name="Overmann J."/>
            <person name="Amann R."/>
            <person name="Jetten M.S.M."/>
            <person name="Mascher T."/>
            <person name="Medema M.H."/>
            <person name="Devos D.P."/>
            <person name="Kaster A.-K."/>
            <person name="Ovreas L."/>
            <person name="Rohde M."/>
            <person name="Galperin M.Y."/>
            <person name="Jogler C."/>
        </authorList>
    </citation>
    <scope>NUCLEOTIDE SEQUENCE [LARGE SCALE GENOMIC DNA]</scope>
    <source>
        <strain evidence="13 14">ETA_A8</strain>
    </source>
</reference>
<dbReference type="PRINTS" id="PR00954">
    <property type="entry name" value="FLGMOTORFLIG"/>
</dbReference>
<evidence type="ECO:0000259" key="11">
    <source>
        <dbReference type="Pfam" id="PF14841"/>
    </source>
</evidence>
<dbReference type="PANTHER" id="PTHR30534:SF0">
    <property type="entry name" value="FLAGELLAR MOTOR SWITCH PROTEIN FLIG"/>
    <property type="match status" value="1"/>
</dbReference>
<evidence type="ECO:0000256" key="2">
    <source>
        <dbReference type="ARBA" id="ARBA00004413"/>
    </source>
</evidence>
<evidence type="ECO:0000256" key="1">
    <source>
        <dbReference type="ARBA" id="ARBA00004117"/>
    </source>
</evidence>
<keyword evidence="13" id="KW-0966">Cell projection</keyword>
<dbReference type="Pfam" id="PF14841">
    <property type="entry name" value="FliG_M"/>
    <property type="match status" value="1"/>
</dbReference>
<keyword evidence="6" id="KW-0145">Chemotaxis</keyword>
<dbReference type="KEGG" id="aagg:ETAA8_26030"/>
<dbReference type="NCBIfam" id="TIGR00207">
    <property type="entry name" value="fliG"/>
    <property type="match status" value="1"/>
</dbReference>
<dbReference type="InterPro" id="IPR032779">
    <property type="entry name" value="FliG_M"/>
</dbReference>
<evidence type="ECO:0000313" key="14">
    <source>
        <dbReference type="Proteomes" id="UP000315017"/>
    </source>
</evidence>
<keyword evidence="14" id="KW-1185">Reference proteome</keyword>
<keyword evidence="5" id="KW-1003">Cell membrane</keyword>
<dbReference type="GO" id="GO:0009425">
    <property type="term" value="C:bacterial-type flagellum basal body"/>
    <property type="evidence" value="ECO:0007669"/>
    <property type="project" value="UniProtKB-SubCell"/>
</dbReference>
<dbReference type="GO" id="GO:0071973">
    <property type="term" value="P:bacterial-type flagellum-dependent cell motility"/>
    <property type="evidence" value="ECO:0007669"/>
    <property type="project" value="InterPro"/>
</dbReference>
<keyword evidence="9" id="KW-0975">Bacterial flagellum</keyword>
<dbReference type="InterPro" id="IPR011002">
    <property type="entry name" value="FliG_a-hlx"/>
</dbReference>
<keyword evidence="8" id="KW-0472">Membrane</keyword>
<keyword evidence="7" id="KW-0283">Flagellar rotation</keyword>
<dbReference type="GO" id="GO:0003774">
    <property type="term" value="F:cytoskeletal motor activity"/>
    <property type="evidence" value="ECO:0007669"/>
    <property type="project" value="InterPro"/>
</dbReference>
<dbReference type="Pfam" id="PF14842">
    <property type="entry name" value="FliG_N"/>
    <property type="match status" value="1"/>
</dbReference>
<dbReference type="GO" id="GO:0006935">
    <property type="term" value="P:chemotaxis"/>
    <property type="evidence" value="ECO:0007669"/>
    <property type="project" value="UniProtKB-KW"/>
</dbReference>